<comment type="caution">
    <text evidence="2">The sequence shown here is derived from an EMBL/GenBank/DDBJ whole genome shotgun (WGS) entry which is preliminary data.</text>
</comment>
<sequence>MRYNQPRTMNRTQLSRNGSTEPKHHVVLKEMLKQHPKRATGKRHSHPPNCPLSYITSDTGNIYRPATGNTVIENLTTTIVQEHTENVAFGDNCDFLPCSSAKTRYEHVDQSLPLSSYILC</sequence>
<proteinExistence type="predicted"/>
<keyword evidence="3" id="KW-1185">Reference proteome</keyword>
<reference evidence="2" key="2">
    <citation type="submission" date="2020-11" db="EMBL/GenBank/DDBJ databases">
        <authorList>
            <person name="McCartney M.A."/>
            <person name="Auch B."/>
            <person name="Kono T."/>
            <person name="Mallez S."/>
            <person name="Becker A."/>
            <person name="Gohl D.M."/>
            <person name="Silverstein K.A.T."/>
            <person name="Koren S."/>
            <person name="Bechman K.B."/>
            <person name="Herman A."/>
            <person name="Abrahante J.E."/>
            <person name="Garbe J."/>
        </authorList>
    </citation>
    <scope>NUCLEOTIDE SEQUENCE</scope>
    <source>
        <strain evidence="2">Duluth1</strain>
        <tissue evidence="2">Whole animal</tissue>
    </source>
</reference>
<feature type="region of interest" description="Disordered" evidence="1">
    <location>
        <begin position="1"/>
        <end position="23"/>
    </location>
</feature>
<dbReference type="Proteomes" id="UP000828390">
    <property type="component" value="Unassembled WGS sequence"/>
</dbReference>
<dbReference type="EMBL" id="JAIWYP010000008">
    <property type="protein sequence ID" value="KAH3783595.1"/>
    <property type="molecule type" value="Genomic_DNA"/>
</dbReference>
<name>A0A9D4EP29_DREPO</name>
<dbReference type="AlphaFoldDB" id="A0A9D4EP29"/>
<evidence type="ECO:0000256" key="1">
    <source>
        <dbReference type="SAM" id="MobiDB-lite"/>
    </source>
</evidence>
<reference evidence="2" key="1">
    <citation type="journal article" date="2019" name="bioRxiv">
        <title>The Genome of the Zebra Mussel, Dreissena polymorpha: A Resource for Invasive Species Research.</title>
        <authorList>
            <person name="McCartney M.A."/>
            <person name="Auch B."/>
            <person name="Kono T."/>
            <person name="Mallez S."/>
            <person name="Zhang Y."/>
            <person name="Obille A."/>
            <person name="Becker A."/>
            <person name="Abrahante J.E."/>
            <person name="Garbe J."/>
            <person name="Badalamenti J.P."/>
            <person name="Herman A."/>
            <person name="Mangelson H."/>
            <person name="Liachko I."/>
            <person name="Sullivan S."/>
            <person name="Sone E.D."/>
            <person name="Koren S."/>
            <person name="Silverstein K.A.T."/>
            <person name="Beckman K.B."/>
            <person name="Gohl D.M."/>
        </authorList>
    </citation>
    <scope>NUCLEOTIDE SEQUENCE</scope>
    <source>
        <strain evidence="2">Duluth1</strain>
        <tissue evidence="2">Whole animal</tissue>
    </source>
</reference>
<organism evidence="2 3">
    <name type="scientific">Dreissena polymorpha</name>
    <name type="common">Zebra mussel</name>
    <name type="synonym">Mytilus polymorpha</name>
    <dbReference type="NCBI Taxonomy" id="45954"/>
    <lineage>
        <taxon>Eukaryota</taxon>
        <taxon>Metazoa</taxon>
        <taxon>Spiralia</taxon>
        <taxon>Lophotrochozoa</taxon>
        <taxon>Mollusca</taxon>
        <taxon>Bivalvia</taxon>
        <taxon>Autobranchia</taxon>
        <taxon>Heteroconchia</taxon>
        <taxon>Euheterodonta</taxon>
        <taxon>Imparidentia</taxon>
        <taxon>Neoheterodontei</taxon>
        <taxon>Myida</taxon>
        <taxon>Dreissenoidea</taxon>
        <taxon>Dreissenidae</taxon>
        <taxon>Dreissena</taxon>
    </lineage>
</organism>
<evidence type="ECO:0000313" key="2">
    <source>
        <dbReference type="EMBL" id="KAH3783595.1"/>
    </source>
</evidence>
<gene>
    <name evidence="2" type="ORF">DPMN_161537</name>
</gene>
<accession>A0A9D4EP29</accession>
<evidence type="ECO:0000313" key="3">
    <source>
        <dbReference type="Proteomes" id="UP000828390"/>
    </source>
</evidence>
<feature type="compositionally biased region" description="Polar residues" evidence="1">
    <location>
        <begin position="1"/>
        <end position="20"/>
    </location>
</feature>
<protein>
    <submittedName>
        <fullName evidence="2">Uncharacterized protein</fullName>
    </submittedName>
</protein>